<reference evidence="8" key="1">
    <citation type="journal article" date="2023" name="Mol. Phylogenet. Evol.">
        <title>Genome-scale phylogeny and comparative genomics of the fungal order Sordariales.</title>
        <authorList>
            <person name="Hensen N."/>
            <person name="Bonometti L."/>
            <person name="Westerberg I."/>
            <person name="Brannstrom I.O."/>
            <person name="Guillou S."/>
            <person name="Cros-Aarteil S."/>
            <person name="Calhoun S."/>
            <person name="Haridas S."/>
            <person name="Kuo A."/>
            <person name="Mondo S."/>
            <person name="Pangilinan J."/>
            <person name="Riley R."/>
            <person name="LaButti K."/>
            <person name="Andreopoulos B."/>
            <person name="Lipzen A."/>
            <person name="Chen C."/>
            <person name="Yan M."/>
            <person name="Daum C."/>
            <person name="Ng V."/>
            <person name="Clum A."/>
            <person name="Steindorff A."/>
            <person name="Ohm R.A."/>
            <person name="Martin F."/>
            <person name="Silar P."/>
            <person name="Natvig D.O."/>
            <person name="Lalanne C."/>
            <person name="Gautier V."/>
            <person name="Ament-Velasquez S.L."/>
            <person name="Kruys A."/>
            <person name="Hutchinson M.I."/>
            <person name="Powell A.J."/>
            <person name="Barry K."/>
            <person name="Miller A.N."/>
            <person name="Grigoriev I.V."/>
            <person name="Debuchy R."/>
            <person name="Gladieux P."/>
            <person name="Hiltunen Thoren M."/>
            <person name="Johannesson H."/>
        </authorList>
    </citation>
    <scope>NUCLEOTIDE SEQUENCE</scope>
    <source>
        <strain evidence="8">CBS 103.79</strain>
    </source>
</reference>
<dbReference type="InterPro" id="IPR015399">
    <property type="entry name" value="DUF1977_DnaJ-like"/>
</dbReference>
<keyword evidence="2" id="KW-0812">Transmembrane</keyword>
<dbReference type="Pfam" id="PF00226">
    <property type="entry name" value="DnaJ"/>
    <property type="match status" value="1"/>
</dbReference>
<organism evidence="8 9">
    <name type="scientific">Staphylotrichum tortipilum</name>
    <dbReference type="NCBI Taxonomy" id="2831512"/>
    <lineage>
        <taxon>Eukaryota</taxon>
        <taxon>Fungi</taxon>
        <taxon>Dikarya</taxon>
        <taxon>Ascomycota</taxon>
        <taxon>Pezizomycotina</taxon>
        <taxon>Sordariomycetes</taxon>
        <taxon>Sordariomycetidae</taxon>
        <taxon>Sordariales</taxon>
        <taxon>Chaetomiaceae</taxon>
        <taxon>Staphylotrichum</taxon>
    </lineage>
</organism>
<dbReference type="InterPro" id="IPR018253">
    <property type="entry name" value="DnaJ_domain_CS"/>
</dbReference>
<dbReference type="EMBL" id="MU855916">
    <property type="protein sequence ID" value="KAK3898565.1"/>
    <property type="molecule type" value="Genomic_DNA"/>
</dbReference>
<dbReference type="AlphaFoldDB" id="A0AAN6RPU3"/>
<dbReference type="GO" id="GO:0005789">
    <property type="term" value="C:endoplasmic reticulum membrane"/>
    <property type="evidence" value="ECO:0007669"/>
    <property type="project" value="UniProtKB-SubCell"/>
</dbReference>
<dbReference type="SUPFAM" id="SSF46565">
    <property type="entry name" value="Chaperone J-domain"/>
    <property type="match status" value="1"/>
</dbReference>
<comment type="subcellular location">
    <subcellularLocation>
        <location evidence="1">Endoplasmic reticulum membrane</location>
        <topology evidence="1">Single-pass membrane protein</topology>
    </subcellularLocation>
</comment>
<dbReference type="InterPro" id="IPR036869">
    <property type="entry name" value="J_dom_sf"/>
</dbReference>
<evidence type="ECO:0000256" key="1">
    <source>
        <dbReference type="ARBA" id="ARBA00004389"/>
    </source>
</evidence>
<dbReference type="CDD" id="cd06257">
    <property type="entry name" value="DnaJ"/>
    <property type="match status" value="1"/>
</dbReference>
<comment type="caution">
    <text evidence="8">The sequence shown here is derived from an EMBL/GenBank/DDBJ whole genome shotgun (WGS) entry which is preliminary data.</text>
</comment>
<keyword evidence="9" id="KW-1185">Reference proteome</keyword>
<dbReference type="PROSITE" id="PS00636">
    <property type="entry name" value="DNAJ_1"/>
    <property type="match status" value="1"/>
</dbReference>
<evidence type="ECO:0000256" key="2">
    <source>
        <dbReference type="ARBA" id="ARBA00022692"/>
    </source>
</evidence>
<keyword evidence="3" id="KW-0256">Endoplasmic reticulum</keyword>
<feature type="compositionally biased region" description="Basic and acidic residues" evidence="6">
    <location>
        <begin position="23"/>
        <end position="35"/>
    </location>
</feature>
<evidence type="ECO:0000256" key="3">
    <source>
        <dbReference type="ARBA" id="ARBA00022824"/>
    </source>
</evidence>
<dbReference type="PANTHER" id="PTHR43908:SF3">
    <property type="entry name" value="AT29763P-RELATED"/>
    <property type="match status" value="1"/>
</dbReference>
<dbReference type="Proteomes" id="UP001303889">
    <property type="component" value="Unassembled WGS sequence"/>
</dbReference>
<dbReference type="InterPro" id="IPR051100">
    <property type="entry name" value="DnaJ_subfamily_B/C"/>
</dbReference>
<evidence type="ECO:0000313" key="8">
    <source>
        <dbReference type="EMBL" id="KAK3898565.1"/>
    </source>
</evidence>
<dbReference type="GO" id="GO:0071218">
    <property type="term" value="P:cellular response to misfolded protein"/>
    <property type="evidence" value="ECO:0007669"/>
    <property type="project" value="TreeGrafter"/>
</dbReference>
<dbReference type="GO" id="GO:0030544">
    <property type="term" value="F:Hsp70 protein binding"/>
    <property type="evidence" value="ECO:0007669"/>
    <property type="project" value="TreeGrafter"/>
</dbReference>
<evidence type="ECO:0000256" key="5">
    <source>
        <dbReference type="ARBA" id="ARBA00023136"/>
    </source>
</evidence>
<protein>
    <recommendedName>
        <fullName evidence="7">J domain-containing protein</fullName>
    </recommendedName>
</protein>
<dbReference type="InterPro" id="IPR001623">
    <property type="entry name" value="DnaJ_domain"/>
</dbReference>
<feature type="domain" description="J" evidence="7">
    <location>
        <begin position="51"/>
        <end position="115"/>
    </location>
</feature>
<evidence type="ECO:0000313" key="9">
    <source>
        <dbReference type="Proteomes" id="UP001303889"/>
    </source>
</evidence>
<feature type="compositionally biased region" description="Low complexity" evidence="6">
    <location>
        <begin position="1"/>
        <end position="18"/>
    </location>
</feature>
<dbReference type="FunFam" id="1.10.287.110:FF:000069">
    <property type="entry name" value="ER associated DnaJ chaperone"/>
    <property type="match status" value="1"/>
</dbReference>
<evidence type="ECO:0000256" key="4">
    <source>
        <dbReference type="ARBA" id="ARBA00022989"/>
    </source>
</evidence>
<gene>
    <name evidence="8" type="ORF">C8A05DRAFT_37849</name>
</gene>
<keyword evidence="5" id="KW-0472">Membrane</keyword>
<keyword evidence="4" id="KW-1133">Transmembrane helix</keyword>
<evidence type="ECO:0000259" key="7">
    <source>
        <dbReference type="PROSITE" id="PS50076"/>
    </source>
</evidence>
<dbReference type="PRINTS" id="PR00625">
    <property type="entry name" value="JDOMAIN"/>
</dbReference>
<evidence type="ECO:0000256" key="6">
    <source>
        <dbReference type="SAM" id="MobiDB-lite"/>
    </source>
</evidence>
<dbReference type="SMART" id="SM00271">
    <property type="entry name" value="DnaJ"/>
    <property type="match status" value="1"/>
</dbReference>
<reference evidence="8" key="2">
    <citation type="submission" date="2023-05" db="EMBL/GenBank/DDBJ databases">
        <authorList>
            <consortium name="Lawrence Berkeley National Laboratory"/>
            <person name="Steindorff A."/>
            <person name="Hensen N."/>
            <person name="Bonometti L."/>
            <person name="Westerberg I."/>
            <person name="Brannstrom I.O."/>
            <person name="Guillou S."/>
            <person name="Cros-Aarteil S."/>
            <person name="Calhoun S."/>
            <person name="Haridas S."/>
            <person name="Kuo A."/>
            <person name="Mondo S."/>
            <person name="Pangilinan J."/>
            <person name="Riley R."/>
            <person name="Labutti K."/>
            <person name="Andreopoulos B."/>
            <person name="Lipzen A."/>
            <person name="Chen C."/>
            <person name="Yanf M."/>
            <person name="Daum C."/>
            <person name="Ng V."/>
            <person name="Clum A."/>
            <person name="Ohm R."/>
            <person name="Martin F."/>
            <person name="Silar P."/>
            <person name="Natvig D."/>
            <person name="Lalanne C."/>
            <person name="Gautier V."/>
            <person name="Ament-Velasquez S.L."/>
            <person name="Kruys A."/>
            <person name="Hutchinson M.I."/>
            <person name="Powell A.J."/>
            <person name="Barry K."/>
            <person name="Miller A.N."/>
            <person name="Grigoriev I.V."/>
            <person name="Debuchy R."/>
            <person name="Gladieux P."/>
            <person name="Thoren M.H."/>
            <person name="Johannesson H."/>
        </authorList>
    </citation>
    <scope>NUCLEOTIDE SEQUENCE</scope>
    <source>
        <strain evidence="8">CBS 103.79</strain>
    </source>
</reference>
<name>A0AAN6RPU3_9PEZI</name>
<dbReference type="PROSITE" id="PS50076">
    <property type="entry name" value="DNAJ_2"/>
    <property type="match status" value="1"/>
</dbReference>
<dbReference type="Pfam" id="PF09320">
    <property type="entry name" value="DUF1977"/>
    <property type="match status" value="1"/>
</dbReference>
<feature type="region of interest" description="Disordered" evidence="6">
    <location>
        <begin position="1"/>
        <end position="41"/>
    </location>
</feature>
<sequence>MPSATSSGASAGDASSSARSRREHNQGNQERKHTPEQAAAVQRIRRCEATAFYEILAIERTSSDAEIKKAYRKLSLLTHPDKNGHQHADEAFKMVARAFSVLGDKEKREKFDRFGTDPDSRFASAQAQAQQNPFGGFGGGRRGGAEEEISPEEMFARFFGGGGFGGPFGGGFDGGPQFVFNFGGPGVRVHQFGGARPRARPRNPGQEEPASIWGTVVGLLPIILLVLWPLLSSIFSGLTSSGTPSAPSMSFDMPHPPLYTMERTMPNFKSKYYVNPADVDSYSASKLMSLDKKAEVLLVQQLKAKCESEMAHKQRLRNEAQGWFFPDPAKMELANDYEMDGCRRLHSLGL</sequence>
<proteinExistence type="predicted"/>
<dbReference type="PANTHER" id="PTHR43908">
    <property type="entry name" value="AT29763P-RELATED"/>
    <property type="match status" value="1"/>
</dbReference>
<accession>A0AAN6RPU3</accession>
<dbReference type="Gene3D" id="1.10.287.110">
    <property type="entry name" value="DnaJ domain"/>
    <property type="match status" value="1"/>
</dbReference>